<dbReference type="EMBL" id="JAKUML010000006">
    <property type="protein sequence ID" value="MCJ8146265.1"/>
    <property type="molecule type" value="Genomic_DNA"/>
</dbReference>
<name>A0A9X1WWJ5_9GAMM</name>
<proteinExistence type="predicted"/>
<keyword evidence="2" id="KW-1133">Transmembrane helix</keyword>
<evidence type="ECO:0000313" key="4">
    <source>
        <dbReference type="Proteomes" id="UP001139701"/>
    </source>
</evidence>
<keyword evidence="4" id="KW-1185">Reference proteome</keyword>
<sequence length="216" mass="24918">MSTKKKSTTKQPTNQKLAKGNSASGYAYTLQTVPYEISAEEQRRAQLLMWRSTNKVRPRTWAIVAAVVLLSILGLIFIKNYSTIICWVALASVAIFLVLRLFVWEWYAKRKMAEFPAQEIKGIKLGIQPHGMVMQQQMSMPPQRGMQQVIAQPGVMNVAWKEVSEWYDNQEFLLMTFKVKDQDGSFFLPKRMDTKQFSFDTIRKHLNETVGEAKKF</sequence>
<evidence type="ECO:0000256" key="2">
    <source>
        <dbReference type="SAM" id="Phobius"/>
    </source>
</evidence>
<feature type="transmembrane region" description="Helical" evidence="2">
    <location>
        <begin position="60"/>
        <end position="78"/>
    </location>
</feature>
<comment type="caution">
    <text evidence="3">The sequence shown here is derived from an EMBL/GenBank/DDBJ whole genome shotgun (WGS) entry which is preliminary data.</text>
</comment>
<keyword evidence="2" id="KW-0472">Membrane</keyword>
<feature type="compositionally biased region" description="Polar residues" evidence="1">
    <location>
        <begin position="11"/>
        <end position="20"/>
    </location>
</feature>
<reference evidence="3" key="1">
    <citation type="submission" date="2022-02" db="EMBL/GenBank/DDBJ databases">
        <title>Acinetobacter A3.8 sp. nov., isolated from Sediment (Zhairuo Island).</title>
        <authorList>
            <person name="Zheng K."/>
        </authorList>
    </citation>
    <scope>NUCLEOTIDE SEQUENCE</scope>
    <source>
        <strain evidence="3">A3.8</strain>
    </source>
</reference>
<organism evidence="3 4">
    <name type="scientific">Acinetobacter sedimenti</name>
    <dbReference type="NCBI Taxonomy" id="2919922"/>
    <lineage>
        <taxon>Bacteria</taxon>
        <taxon>Pseudomonadati</taxon>
        <taxon>Pseudomonadota</taxon>
        <taxon>Gammaproteobacteria</taxon>
        <taxon>Moraxellales</taxon>
        <taxon>Moraxellaceae</taxon>
        <taxon>Acinetobacter</taxon>
    </lineage>
</organism>
<protein>
    <recommendedName>
        <fullName evidence="5">YcxB family protein</fullName>
    </recommendedName>
</protein>
<feature type="region of interest" description="Disordered" evidence="1">
    <location>
        <begin position="1"/>
        <end position="20"/>
    </location>
</feature>
<gene>
    <name evidence="3" type="ORF">MKI79_04995</name>
</gene>
<evidence type="ECO:0000313" key="3">
    <source>
        <dbReference type="EMBL" id="MCJ8146265.1"/>
    </source>
</evidence>
<dbReference type="AlphaFoldDB" id="A0A9X1WWJ5"/>
<evidence type="ECO:0000256" key="1">
    <source>
        <dbReference type="SAM" id="MobiDB-lite"/>
    </source>
</evidence>
<dbReference type="RefSeq" id="WP_241570955.1">
    <property type="nucleotide sequence ID" value="NZ_JAKUML010000006.1"/>
</dbReference>
<dbReference type="Proteomes" id="UP001139701">
    <property type="component" value="Unassembled WGS sequence"/>
</dbReference>
<keyword evidence="2" id="KW-0812">Transmembrane</keyword>
<feature type="transmembrane region" description="Helical" evidence="2">
    <location>
        <begin position="84"/>
        <end position="103"/>
    </location>
</feature>
<accession>A0A9X1WWJ5</accession>
<evidence type="ECO:0008006" key="5">
    <source>
        <dbReference type="Google" id="ProtNLM"/>
    </source>
</evidence>